<comment type="caution">
    <text evidence="1">The sequence shown here is derived from an EMBL/GenBank/DDBJ whole genome shotgun (WGS) entry which is preliminary data.</text>
</comment>
<protein>
    <submittedName>
        <fullName evidence="1">Uncharacterized protein</fullName>
    </submittedName>
</protein>
<gene>
    <name evidence="1" type="ORF">T190423A01A_40136</name>
</gene>
<name>A0ABP1F532_9FLAO</name>
<evidence type="ECO:0000313" key="2">
    <source>
        <dbReference type="Proteomes" id="UP001497527"/>
    </source>
</evidence>
<keyword evidence="2" id="KW-1185">Reference proteome</keyword>
<dbReference type="EMBL" id="CAXJIO010000013">
    <property type="protein sequence ID" value="CAL2103543.1"/>
    <property type="molecule type" value="Genomic_DNA"/>
</dbReference>
<sequence>MVLPYLCLKVILGSFNQLKNKKLYEHLNNLGAFLFIKIKNNPLITYNLTLIL</sequence>
<proteinExistence type="predicted"/>
<reference evidence="1 2" key="1">
    <citation type="submission" date="2024-05" db="EMBL/GenBank/DDBJ databases">
        <authorList>
            <person name="Duchaud E."/>
        </authorList>
    </citation>
    <scope>NUCLEOTIDE SEQUENCE [LARGE SCALE GENOMIC DNA]</scope>
    <source>
        <strain evidence="1">Ena-SAMPLE-TAB-13-05-2024-13:56:06:370-140308</strain>
    </source>
</reference>
<dbReference type="Proteomes" id="UP001497527">
    <property type="component" value="Unassembled WGS sequence"/>
</dbReference>
<organism evidence="1 2">
    <name type="scientific">Tenacibaculum polynesiense</name>
    <dbReference type="NCBI Taxonomy" id="3137857"/>
    <lineage>
        <taxon>Bacteria</taxon>
        <taxon>Pseudomonadati</taxon>
        <taxon>Bacteroidota</taxon>
        <taxon>Flavobacteriia</taxon>
        <taxon>Flavobacteriales</taxon>
        <taxon>Flavobacteriaceae</taxon>
        <taxon>Tenacibaculum</taxon>
    </lineage>
</organism>
<accession>A0ABP1F532</accession>
<evidence type="ECO:0000313" key="1">
    <source>
        <dbReference type="EMBL" id="CAL2103543.1"/>
    </source>
</evidence>